<evidence type="ECO:0000313" key="2">
    <source>
        <dbReference type="Proteomes" id="UP001152798"/>
    </source>
</evidence>
<keyword evidence="2" id="KW-1185">Reference proteome</keyword>
<gene>
    <name evidence="1" type="ORF">NEZAVI_LOCUS12886</name>
</gene>
<proteinExistence type="predicted"/>
<evidence type="ECO:0000313" key="1">
    <source>
        <dbReference type="EMBL" id="CAH1404485.1"/>
    </source>
</evidence>
<sequence length="103" mass="11171">MGIFSPTDGQFVRRVHFLSESNPIGRARRIGVVGTYPRPVNKSQSVGQLSGSVPSLSVLMSSGSTSVFEDSPHLRPFLGVFCNGRHYLRGMLVALCGEKIPTH</sequence>
<organism evidence="1 2">
    <name type="scientific">Nezara viridula</name>
    <name type="common">Southern green stink bug</name>
    <name type="synonym">Cimex viridulus</name>
    <dbReference type="NCBI Taxonomy" id="85310"/>
    <lineage>
        <taxon>Eukaryota</taxon>
        <taxon>Metazoa</taxon>
        <taxon>Ecdysozoa</taxon>
        <taxon>Arthropoda</taxon>
        <taxon>Hexapoda</taxon>
        <taxon>Insecta</taxon>
        <taxon>Pterygota</taxon>
        <taxon>Neoptera</taxon>
        <taxon>Paraneoptera</taxon>
        <taxon>Hemiptera</taxon>
        <taxon>Heteroptera</taxon>
        <taxon>Panheteroptera</taxon>
        <taxon>Pentatomomorpha</taxon>
        <taxon>Pentatomoidea</taxon>
        <taxon>Pentatomidae</taxon>
        <taxon>Pentatominae</taxon>
        <taxon>Nezara</taxon>
    </lineage>
</organism>
<protein>
    <submittedName>
        <fullName evidence="1">Uncharacterized protein</fullName>
    </submittedName>
</protein>
<dbReference type="EMBL" id="OV725082">
    <property type="protein sequence ID" value="CAH1404485.1"/>
    <property type="molecule type" value="Genomic_DNA"/>
</dbReference>
<dbReference type="Proteomes" id="UP001152798">
    <property type="component" value="Chromosome 6"/>
</dbReference>
<reference evidence="1" key="1">
    <citation type="submission" date="2022-01" db="EMBL/GenBank/DDBJ databases">
        <authorList>
            <person name="King R."/>
        </authorList>
    </citation>
    <scope>NUCLEOTIDE SEQUENCE</scope>
</reference>
<dbReference type="AlphaFoldDB" id="A0A9P0MU20"/>
<name>A0A9P0MU20_NEZVI</name>
<accession>A0A9P0MU20</accession>